<dbReference type="PATRIC" id="fig|1280953.3.peg.3432"/>
<feature type="transmembrane region" description="Helical" evidence="6">
    <location>
        <begin position="174"/>
        <end position="194"/>
    </location>
</feature>
<keyword evidence="4 6" id="KW-1133">Transmembrane helix</keyword>
<accession>A0A059G2R1</accession>
<comment type="caution">
    <text evidence="8">The sequence shown here is derived from an EMBL/GenBank/DDBJ whole genome shotgun (WGS) entry which is preliminary data.</text>
</comment>
<dbReference type="Gene3D" id="1.20.1250.20">
    <property type="entry name" value="MFS general substrate transporter like domains"/>
    <property type="match status" value="2"/>
</dbReference>
<evidence type="ECO:0000256" key="2">
    <source>
        <dbReference type="ARBA" id="ARBA00022448"/>
    </source>
</evidence>
<feature type="transmembrane region" description="Helical" evidence="6">
    <location>
        <begin position="297"/>
        <end position="319"/>
    </location>
</feature>
<dbReference type="Pfam" id="PF07690">
    <property type="entry name" value="MFS_1"/>
    <property type="match status" value="1"/>
</dbReference>
<dbReference type="OrthoDB" id="7473300at2"/>
<feature type="transmembrane region" description="Helical" evidence="6">
    <location>
        <begin position="395"/>
        <end position="417"/>
    </location>
</feature>
<evidence type="ECO:0000256" key="3">
    <source>
        <dbReference type="ARBA" id="ARBA00022692"/>
    </source>
</evidence>
<comment type="subcellular location">
    <subcellularLocation>
        <location evidence="1">Membrane</location>
        <topology evidence="1">Multi-pass membrane protein</topology>
    </subcellularLocation>
</comment>
<organism evidence="8 9">
    <name type="scientific">Hyphomonas oceanitis SCH89</name>
    <dbReference type="NCBI Taxonomy" id="1280953"/>
    <lineage>
        <taxon>Bacteria</taxon>
        <taxon>Pseudomonadati</taxon>
        <taxon>Pseudomonadota</taxon>
        <taxon>Alphaproteobacteria</taxon>
        <taxon>Hyphomonadales</taxon>
        <taxon>Hyphomonadaceae</taxon>
        <taxon>Hyphomonas</taxon>
    </lineage>
</organism>
<evidence type="ECO:0000313" key="9">
    <source>
        <dbReference type="Proteomes" id="UP000024942"/>
    </source>
</evidence>
<evidence type="ECO:0000259" key="7">
    <source>
        <dbReference type="PROSITE" id="PS50850"/>
    </source>
</evidence>
<dbReference type="CDD" id="cd17328">
    <property type="entry name" value="MFS_spinster_like"/>
    <property type="match status" value="1"/>
</dbReference>
<feature type="transmembrane region" description="Helical" evidence="6">
    <location>
        <begin position="266"/>
        <end position="285"/>
    </location>
</feature>
<feature type="transmembrane region" description="Helical" evidence="6">
    <location>
        <begin position="142"/>
        <end position="162"/>
    </location>
</feature>
<feature type="transmembrane region" description="Helical" evidence="6">
    <location>
        <begin position="358"/>
        <end position="383"/>
    </location>
</feature>
<feature type="transmembrane region" description="Helical" evidence="6">
    <location>
        <begin position="15"/>
        <end position="32"/>
    </location>
</feature>
<keyword evidence="2" id="KW-0813">Transport</keyword>
<keyword evidence="9" id="KW-1185">Reference proteome</keyword>
<gene>
    <name evidence="8" type="ORF">HOC_17135</name>
</gene>
<feature type="transmembrane region" description="Helical" evidence="6">
    <location>
        <begin position="325"/>
        <end position="346"/>
    </location>
</feature>
<protein>
    <submittedName>
        <fullName evidence="8">Major facilitator superfamily transporter</fullName>
    </submittedName>
</protein>
<dbReference type="Proteomes" id="UP000024942">
    <property type="component" value="Unassembled WGS sequence"/>
</dbReference>
<feature type="transmembrane region" description="Helical" evidence="6">
    <location>
        <begin position="226"/>
        <end position="246"/>
    </location>
</feature>
<feature type="domain" description="Major facilitator superfamily (MFS) profile" evidence="7">
    <location>
        <begin position="19"/>
        <end position="421"/>
    </location>
</feature>
<evidence type="ECO:0000256" key="5">
    <source>
        <dbReference type="ARBA" id="ARBA00023136"/>
    </source>
</evidence>
<keyword evidence="3 6" id="KW-0812">Transmembrane</keyword>
<dbReference type="GO" id="GO:0022857">
    <property type="term" value="F:transmembrane transporter activity"/>
    <property type="evidence" value="ECO:0007669"/>
    <property type="project" value="InterPro"/>
</dbReference>
<dbReference type="InterPro" id="IPR044770">
    <property type="entry name" value="MFS_spinster-like"/>
</dbReference>
<proteinExistence type="predicted"/>
<dbReference type="SUPFAM" id="SSF103473">
    <property type="entry name" value="MFS general substrate transporter"/>
    <property type="match status" value="1"/>
</dbReference>
<dbReference type="InterPro" id="IPR011701">
    <property type="entry name" value="MFS"/>
</dbReference>
<dbReference type="GO" id="GO:0016020">
    <property type="term" value="C:membrane"/>
    <property type="evidence" value="ECO:0007669"/>
    <property type="project" value="UniProtKB-SubCell"/>
</dbReference>
<dbReference type="InterPro" id="IPR036259">
    <property type="entry name" value="MFS_trans_sf"/>
</dbReference>
<dbReference type="STRING" id="1280953.HOC_17135"/>
<sequence length="430" mass="47130">MEDSAQVTPYQSKKYRIYVLFVLTIIYAFNFIDRQLLVILQEPIKAELDLTDTQLGLLTGFAFALFYVICGIPIARWADRGVRRNIISWALTVWSVMTAVCGLATSFTYLLVARVGVGVGEAGGSPPAHSMLSDIFKPKNRALALSVYSIGIYIGILFGFALGSRIAEAFGWRLAFFVVGAPGILLAIIFRLTVREPIRGWSERVEQTQLSTPPLMNVVRLLWSHVSFRHIAMAASLQAFLIYGIGNWFPSYFLRNFDISLGTVGTWMALTSGFGGAFGSFFGGWMADRFGARDIRWYLWIPAILTFMIVPVLIIALTSGSARTALLLTAPFNFLTAAYLGSVIAVSHSLVSIRMRALTSAILFFILNLIGLGLGPLIVGALSDQFLSAGFETPLASAMLICGVIGSLWACIHYVLAAKNIRQDIARLIP</sequence>
<evidence type="ECO:0000256" key="4">
    <source>
        <dbReference type="ARBA" id="ARBA00022989"/>
    </source>
</evidence>
<evidence type="ECO:0000313" key="8">
    <source>
        <dbReference type="EMBL" id="KDA01152.1"/>
    </source>
</evidence>
<dbReference type="PANTHER" id="PTHR23505:SF79">
    <property type="entry name" value="PROTEIN SPINSTER"/>
    <property type="match status" value="1"/>
</dbReference>
<dbReference type="PROSITE" id="PS50850">
    <property type="entry name" value="MFS"/>
    <property type="match status" value="1"/>
</dbReference>
<dbReference type="eggNOG" id="COG2814">
    <property type="taxonomic scope" value="Bacteria"/>
</dbReference>
<name>A0A059G2R1_9PROT</name>
<dbReference type="AlphaFoldDB" id="A0A059G2R1"/>
<feature type="transmembrane region" description="Helical" evidence="6">
    <location>
        <begin position="53"/>
        <end position="74"/>
    </location>
</feature>
<evidence type="ECO:0000256" key="1">
    <source>
        <dbReference type="ARBA" id="ARBA00004141"/>
    </source>
</evidence>
<evidence type="ECO:0000256" key="6">
    <source>
        <dbReference type="SAM" id="Phobius"/>
    </source>
</evidence>
<dbReference type="InterPro" id="IPR020846">
    <property type="entry name" value="MFS_dom"/>
</dbReference>
<dbReference type="EMBL" id="ARYL01000035">
    <property type="protein sequence ID" value="KDA01152.1"/>
    <property type="molecule type" value="Genomic_DNA"/>
</dbReference>
<dbReference type="RefSeq" id="WP_035540805.1">
    <property type="nucleotide sequence ID" value="NZ_ARYL01000035.1"/>
</dbReference>
<keyword evidence="5 6" id="KW-0472">Membrane</keyword>
<reference evidence="8 9" key="1">
    <citation type="journal article" date="2014" name="Antonie Van Leeuwenhoek">
        <title>Hyphomonas beringensis sp. nov. and Hyphomonas chukchiensis sp. nov., isolated from surface seawater of the Bering Sea and Chukchi Sea.</title>
        <authorList>
            <person name="Li C."/>
            <person name="Lai Q."/>
            <person name="Li G."/>
            <person name="Dong C."/>
            <person name="Wang J."/>
            <person name="Liao Y."/>
            <person name="Shao Z."/>
        </authorList>
    </citation>
    <scope>NUCLEOTIDE SEQUENCE [LARGE SCALE GENOMIC DNA]</scope>
    <source>
        <strain evidence="8 9">SCH89</strain>
    </source>
</reference>
<feature type="transmembrane region" description="Helical" evidence="6">
    <location>
        <begin position="86"/>
        <end position="112"/>
    </location>
</feature>
<dbReference type="PANTHER" id="PTHR23505">
    <property type="entry name" value="SPINSTER"/>
    <property type="match status" value="1"/>
</dbReference>